<proteinExistence type="inferred from homology"/>
<reference evidence="9 10" key="1">
    <citation type="submission" date="2019-08" db="EMBL/GenBank/DDBJ databases">
        <authorList>
            <person name="Dong K."/>
        </authorList>
    </citation>
    <scope>NUCLEOTIDE SEQUENCE [LARGE SCALE GENOMIC DNA]</scope>
    <source>
        <strain evidence="9 10">K-1</strain>
    </source>
</reference>
<evidence type="ECO:0000256" key="3">
    <source>
        <dbReference type="ARBA" id="ARBA00022781"/>
    </source>
</evidence>
<comment type="function">
    <text evidence="8">F(1)F(0) ATP synthase produces ATP from ADP in the presence of a proton or sodium gradient. F-type ATPases consist of two structural domains, F(1) containing the extramembraneous catalytic core and F(0) containing the membrane proton channel, linked together by a central stalk and a peripheral stalk. During catalysis, ATP synthesis in the catalytic domain of F(1) is coupled via a rotary mechanism of the central stalk subunits to proton translocation.</text>
</comment>
<dbReference type="PROSITE" id="PS00389">
    <property type="entry name" value="ATPASE_DELTA"/>
    <property type="match status" value="1"/>
</dbReference>
<dbReference type="GO" id="GO:0046933">
    <property type="term" value="F:proton-transporting ATP synthase activity, rotational mechanism"/>
    <property type="evidence" value="ECO:0007669"/>
    <property type="project" value="UniProtKB-UniRule"/>
</dbReference>
<evidence type="ECO:0000313" key="9">
    <source>
        <dbReference type="EMBL" id="TXK10641.1"/>
    </source>
</evidence>
<dbReference type="EMBL" id="VRSX01000004">
    <property type="protein sequence ID" value="TXK10641.1"/>
    <property type="molecule type" value="Genomic_DNA"/>
</dbReference>
<keyword evidence="6 8" id="KW-0139">CF(1)</keyword>
<keyword evidence="8" id="KW-1003">Cell membrane</keyword>
<dbReference type="GO" id="GO:0045259">
    <property type="term" value="C:proton-transporting ATP synthase complex"/>
    <property type="evidence" value="ECO:0007669"/>
    <property type="project" value="UniProtKB-KW"/>
</dbReference>
<gene>
    <name evidence="8" type="primary">atpH</name>
    <name evidence="9" type="ORF">FVP74_09895</name>
</gene>
<comment type="similarity">
    <text evidence="8">Belongs to the ATPase delta chain family.</text>
</comment>
<evidence type="ECO:0000256" key="2">
    <source>
        <dbReference type="ARBA" id="ARBA00022448"/>
    </source>
</evidence>
<evidence type="ECO:0000256" key="7">
    <source>
        <dbReference type="ARBA" id="ARBA00023310"/>
    </source>
</evidence>
<dbReference type="NCBIfam" id="TIGR01145">
    <property type="entry name" value="ATP_synt_delta"/>
    <property type="match status" value="1"/>
</dbReference>
<protein>
    <recommendedName>
        <fullName evidence="8">ATP synthase subunit delta</fullName>
    </recommendedName>
    <alternativeName>
        <fullName evidence="8">ATP synthase F(1) sector subunit delta</fullName>
    </alternativeName>
    <alternativeName>
        <fullName evidence="8">F-type ATPase subunit delta</fullName>
        <shortName evidence="8">F-ATPase subunit delta</shortName>
    </alternativeName>
</protein>
<keyword evidence="4 8" id="KW-0406">Ion transport</keyword>
<dbReference type="InterPro" id="IPR020781">
    <property type="entry name" value="ATPase_OSCP/d_CS"/>
</dbReference>
<evidence type="ECO:0000256" key="1">
    <source>
        <dbReference type="ARBA" id="ARBA00004370"/>
    </source>
</evidence>
<organism evidence="9 10">
    <name type="scientific">Microbacterium saccharophilum</name>
    <dbReference type="NCBI Taxonomy" id="1213358"/>
    <lineage>
        <taxon>Bacteria</taxon>
        <taxon>Bacillati</taxon>
        <taxon>Actinomycetota</taxon>
        <taxon>Actinomycetes</taxon>
        <taxon>Micrococcales</taxon>
        <taxon>Microbacteriaceae</taxon>
        <taxon>Microbacterium</taxon>
    </lineage>
</organism>
<comment type="subcellular location">
    <subcellularLocation>
        <location evidence="8">Cell membrane</location>
        <topology evidence="8">Peripheral membrane protein</topology>
    </subcellularLocation>
    <subcellularLocation>
        <location evidence="1">Membrane</location>
    </subcellularLocation>
</comment>
<evidence type="ECO:0000256" key="8">
    <source>
        <dbReference type="HAMAP-Rule" id="MF_01416"/>
    </source>
</evidence>
<dbReference type="HAMAP" id="MF_01416">
    <property type="entry name" value="ATP_synth_delta_bact"/>
    <property type="match status" value="1"/>
</dbReference>
<evidence type="ECO:0000256" key="5">
    <source>
        <dbReference type="ARBA" id="ARBA00023136"/>
    </source>
</evidence>
<comment type="caution">
    <text evidence="9">The sequence shown here is derived from an EMBL/GenBank/DDBJ whole genome shotgun (WGS) entry which is preliminary data.</text>
</comment>
<evidence type="ECO:0000256" key="4">
    <source>
        <dbReference type="ARBA" id="ARBA00023065"/>
    </source>
</evidence>
<keyword evidence="5 8" id="KW-0472">Membrane</keyword>
<dbReference type="GO" id="GO:0005886">
    <property type="term" value="C:plasma membrane"/>
    <property type="evidence" value="ECO:0007669"/>
    <property type="project" value="UniProtKB-SubCell"/>
</dbReference>
<accession>A0A5C8I011</accession>
<evidence type="ECO:0000313" key="10">
    <source>
        <dbReference type="Proteomes" id="UP000321949"/>
    </source>
</evidence>
<keyword evidence="3 8" id="KW-0375">Hydrogen ion transport</keyword>
<evidence type="ECO:0000256" key="6">
    <source>
        <dbReference type="ARBA" id="ARBA00023196"/>
    </source>
</evidence>
<keyword evidence="7 8" id="KW-0066">ATP synthesis</keyword>
<dbReference type="Pfam" id="PF00213">
    <property type="entry name" value="OSCP"/>
    <property type="match status" value="1"/>
</dbReference>
<dbReference type="InterPro" id="IPR000711">
    <property type="entry name" value="ATPase_OSCP/dsu"/>
</dbReference>
<dbReference type="AlphaFoldDB" id="A0A5C8I011"/>
<dbReference type="OrthoDB" id="5242917at2"/>
<comment type="function">
    <text evidence="8">This protein is part of the stalk that links CF(0) to CF(1). It either transmits conformational changes from CF(0) to CF(1) or is implicated in proton conduction.</text>
</comment>
<keyword evidence="2 8" id="KW-0813">Transport</keyword>
<dbReference type="RefSeq" id="WP_147050597.1">
    <property type="nucleotide sequence ID" value="NZ_BKAH01000007.1"/>
</dbReference>
<keyword evidence="10" id="KW-1185">Reference proteome</keyword>
<sequence>MGSATTQAQAASTAALDAVGGVDLGVAHELFAAARALGGTSQLSGALFDSTAPAGARINVVADVFAGFQPTTVSLLQTVVAERWSSEDDLITGIEDLAIRAAAIADAAADVDGELFELIRAIAGNAELELALGSRLGGADAKGALVESILKGRASSATTLIASSLVQQPRERRVRSLLTHALRLVADQRGRTVATVYTAAPLSDAQRTRLERTLGQRYDAEVSLNVVVDPTVVGGLRIEIGDDVIDATVSSRLNDLRQKLAG</sequence>
<dbReference type="NCBIfam" id="NF009967">
    <property type="entry name" value="PRK13430.1"/>
    <property type="match status" value="1"/>
</dbReference>
<name>A0A5C8I011_9MICO</name>
<dbReference type="Proteomes" id="UP000321949">
    <property type="component" value="Unassembled WGS sequence"/>
</dbReference>
<dbReference type="PANTHER" id="PTHR11910">
    <property type="entry name" value="ATP SYNTHASE DELTA CHAIN"/>
    <property type="match status" value="1"/>
</dbReference>